<accession>A0AAD7E8F3</accession>
<organism evidence="1 2">
    <name type="scientific">Mycena albidolilacea</name>
    <dbReference type="NCBI Taxonomy" id="1033008"/>
    <lineage>
        <taxon>Eukaryota</taxon>
        <taxon>Fungi</taxon>
        <taxon>Dikarya</taxon>
        <taxon>Basidiomycota</taxon>
        <taxon>Agaricomycotina</taxon>
        <taxon>Agaricomycetes</taxon>
        <taxon>Agaricomycetidae</taxon>
        <taxon>Agaricales</taxon>
        <taxon>Marasmiineae</taxon>
        <taxon>Mycenaceae</taxon>
        <taxon>Mycena</taxon>
    </lineage>
</organism>
<dbReference type="AlphaFoldDB" id="A0AAD7E8F3"/>
<comment type="caution">
    <text evidence="1">The sequence shown here is derived from an EMBL/GenBank/DDBJ whole genome shotgun (WGS) entry which is preliminary data.</text>
</comment>
<dbReference type="EMBL" id="JARIHO010000125">
    <property type="protein sequence ID" value="KAJ7301843.1"/>
    <property type="molecule type" value="Genomic_DNA"/>
</dbReference>
<reference evidence="1" key="1">
    <citation type="submission" date="2023-03" db="EMBL/GenBank/DDBJ databases">
        <title>Massive genome expansion in bonnet fungi (Mycena s.s.) driven by repeated elements and novel gene families across ecological guilds.</title>
        <authorList>
            <consortium name="Lawrence Berkeley National Laboratory"/>
            <person name="Harder C.B."/>
            <person name="Miyauchi S."/>
            <person name="Viragh M."/>
            <person name="Kuo A."/>
            <person name="Thoen E."/>
            <person name="Andreopoulos B."/>
            <person name="Lu D."/>
            <person name="Skrede I."/>
            <person name="Drula E."/>
            <person name="Henrissat B."/>
            <person name="Morin E."/>
            <person name="Kohler A."/>
            <person name="Barry K."/>
            <person name="LaButti K."/>
            <person name="Morin E."/>
            <person name="Salamov A."/>
            <person name="Lipzen A."/>
            <person name="Mereny Z."/>
            <person name="Hegedus B."/>
            <person name="Baldrian P."/>
            <person name="Stursova M."/>
            <person name="Weitz H."/>
            <person name="Taylor A."/>
            <person name="Grigoriev I.V."/>
            <person name="Nagy L.G."/>
            <person name="Martin F."/>
            <person name="Kauserud H."/>
        </authorList>
    </citation>
    <scope>NUCLEOTIDE SEQUENCE</scope>
    <source>
        <strain evidence="1">CBHHK002</strain>
    </source>
</reference>
<sequence>MELSFGPIRRVQTRVVLDAMRFQENDPAEINTPGWLGEEDEPNSSRLLSTLKPEYLTTSDYVIISNLPHPSIAFIPRTQSFPIRFFKKSGEYQPFPPGTRGFLYYHAPKHLPAIAGGLRFRITPRGHPASFPDGHDLHHEGLPWEISLATIASAVGRKTVLRQQLLNEGLVTQTDLDKCRALMPNTKRLDPRITLYRLAQPFPVTFHQTLQLWVAGETEIKRCTLPFMFADNRFRPAVRPYAGSALAQFELSDLPAHAGRDTVVMMRIIKMLTAPTCVVQAYDARIPAPVEGELFRRPMGHARGATVQPWYCDLDQSSDSDSAAALRLLVENSR</sequence>
<proteinExistence type="predicted"/>
<gene>
    <name evidence="1" type="ORF">DFH08DRAFT_906284</name>
</gene>
<protein>
    <submittedName>
        <fullName evidence="1">Uncharacterized protein</fullName>
    </submittedName>
</protein>
<dbReference type="Proteomes" id="UP001218218">
    <property type="component" value="Unassembled WGS sequence"/>
</dbReference>
<evidence type="ECO:0000313" key="1">
    <source>
        <dbReference type="EMBL" id="KAJ7301843.1"/>
    </source>
</evidence>
<keyword evidence="2" id="KW-1185">Reference proteome</keyword>
<name>A0AAD7E8F3_9AGAR</name>
<evidence type="ECO:0000313" key="2">
    <source>
        <dbReference type="Proteomes" id="UP001218218"/>
    </source>
</evidence>